<dbReference type="InterPro" id="IPR005562">
    <property type="entry name" value="SpoVA"/>
</dbReference>
<feature type="transmembrane region" description="Helical" evidence="1">
    <location>
        <begin position="68"/>
        <end position="86"/>
    </location>
</feature>
<reference evidence="2 3" key="1">
    <citation type="submission" date="2023-05" db="EMBL/GenBank/DDBJ databases">
        <title>Gordonibacter KGMB12511T sp. nov., isolated from faeces of healthy Korean.</title>
        <authorList>
            <person name="Kim H.S."/>
            <person name="Kim J.-S."/>
            <person name="Suh M.K."/>
            <person name="Eom M.K."/>
            <person name="Do H.E."/>
            <person name="Lee J.-S."/>
        </authorList>
    </citation>
    <scope>NUCLEOTIDE SEQUENCE [LARGE SCALE GENOMIC DNA]</scope>
    <source>
        <strain evidence="2 3">KGMB12511</strain>
    </source>
</reference>
<feature type="transmembrane region" description="Helical" evidence="1">
    <location>
        <begin position="236"/>
        <end position="260"/>
    </location>
</feature>
<dbReference type="PANTHER" id="PTHR38450:SF1">
    <property type="entry name" value="STAGE V SPORULATION PROTEIN AC"/>
    <property type="match status" value="1"/>
</dbReference>
<evidence type="ECO:0000313" key="3">
    <source>
        <dbReference type="Proteomes" id="UP001232750"/>
    </source>
</evidence>
<accession>A0ABT7DPJ8</accession>
<keyword evidence="1" id="KW-1133">Transmembrane helix</keyword>
<sequence length="308" mass="32443">MKAYKTVIYSFFIGGLFALIAQALVTVWTQVLTGTPMQFFIGGSTLISMGVIGCILGGFGVYQLVEKWGTFGALLPFSGFAMAVGMKMVGPWTKNNATTGKAVWQGLWLVIWFNVVAASISILFGYVCGVMNIEPALVVEKNTTALVFPLAFLVGGLLCALFQVVYLVVKSITPKCKPVWILLTAWFCGAIFAPLGVSGALANFAGQGFSVMIPVGGYNMYNVGVSFAMGEFGEGLLHLGSFLLAVAGLFFTGLATFLIYNAKFGRTNIGEVHRAKAQGLIDELDGAKAPAAAAPRAAAATEEAPAVS</sequence>
<comment type="caution">
    <text evidence="2">The sequence shown here is derived from an EMBL/GenBank/DDBJ whole genome shotgun (WGS) entry which is preliminary data.</text>
</comment>
<proteinExistence type="predicted"/>
<dbReference type="PANTHER" id="PTHR38450">
    <property type="entry name" value="STAGE V SPORULATION PROTEIN AC-RELATED"/>
    <property type="match status" value="1"/>
</dbReference>
<feature type="transmembrane region" description="Helical" evidence="1">
    <location>
        <begin position="147"/>
        <end position="169"/>
    </location>
</feature>
<name>A0ABT7DPJ8_9ACTN</name>
<keyword evidence="1" id="KW-0812">Transmembrane</keyword>
<feature type="transmembrane region" description="Helical" evidence="1">
    <location>
        <begin position="6"/>
        <end position="27"/>
    </location>
</feature>
<dbReference type="EMBL" id="JASJEU010000013">
    <property type="protein sequence ID" value="MDJ1650463.1"/>
    <property type="molecule type" value="Genomic_DNA"/>
</dbReference>
<organism evidence="2 3">
    <name type="scientific">Gordonibacter faecis</name>
    <dbReference type="NCBI Taxonomy" id="3047475"/>
    <lineage>
        <taxon>Bacteria</taxon>
        <taxon>Bacillati</taxon>
        <taxon>Actinomycetota</taxon>
        <taxon>Coriobacteriia</taxon>
        <taxon>Eggerthellales</taxon>
        <taxon>Eggerthellaceae</taxon>
        <taxon>Gordonibacter</taxon>
    </lineage>
</organism>
<keyword evidence="3" id="KW-1185">Reference proteome</keyword>
<gene>
    <name evidence="2" type="ORF">QNJ86_06600</name>
</gene>
<feature type="transmembrane region" description="Helical" evidence="1">
    <location>
        <begin position="181"/>
        <end position="202"/>
    </location>
</feature>
<dbReference type="Pfam" id="PF03862">
    <property type="entry name" value="SpoVAC_SpoVAEB"/>
    <property type="match status" value="2"/>
</dbReference>
<evidence type="ECO:0000313" key="2">
    <source>
        <dbReference type="EMBL" id="MDJ1650463.1"/>
    </source>
</evidence>
<feature type="transmembrane region" description="Helical" evidence="1">
    <location>
        <begin position="39"/>
        <end position="62"/>
    </location>
</feature>
<keyword evidence="1" id="KW-0472">Membrane</keyword>
<dbReference type="Proteomes" id="UP001232750">
    <property type="component" value="Unassembled WGS sequence"/>
</dbReference>
<evidence type="ECO:0000256" key="1">
    <source>
        <dbReference type="SAM" id="Phobius"/>
    </source>
</evidence>
<dbReference type="RefSeq" id="WP_283831815.1">
    <property type="nucleotide sequence ID" value="NZ_JASJEU010000013.1"/>
</dbReference>
<feature type="transmembrane region" description="Helical" evidence="1">
    <location>
        <begin position="107"/>
        <end position="127"/>
    </location>
</feature>
<protein>
    <submittedName>
        <fullName evidence="2">SpoVA/SpoVAEb family sporulation membrane protein</fullName>
    </submittedName>
</protein>